<protein>
    <submittedName>
        <fullName evidence="1">Uncharacterized protein</fullName>
    </submittedName>
</protein>
<dbReference type="AlphaFoldDB" id="X1TI38"/>
<dbReference type="SUPFAM" id="SSF53335">
    <property type="entry name" value="S-adenosyl-L-methionine-dependent methyltransferases"/>
    <property type="match status" value="1"/>
</dbReference>
<name>X1TI38_9ZZZZ</name>
<proteinExistence type="predicted"/>
<sequence length="87" mass="10143">MTSIHRFTHGAFPDILTDAGFTNINVDDISQNVWPTWHWLFDEAVEGVWPLIRRGDNPFENTNLLASLMIWPNREKFRYNVITATNP</sequence>
<dbReference type="InterPro" id="IPR029063">
    <property type="entry name" value="SAM-dependent_MTases_sf"/>
</dbReference>
<dbReference type="EMBL" id="BARW01005470">
    <property type="protein sequence ID" value="GAI79714.1"/>
    <property type="molecule type" value="Genomic_DNA"/>
</dbReference>
<reference evidence="1" key="1">
    <citation type="journal article" date="2014" name="Front. Microbiol.">
        <title>High frequency of phylogenetically diverse reductive dehalogenase-homologous genes in deep subseafloor sedimentary metagenomes.</title>
        <authorList>
            <person name="Kawai M."/>
            <person name="Futagami T."/>
            <person name="Toyoda A."/>
            <person name="Takaki Y."/>
            <person name="Nishi S."/>
            <person name="Hori S."/>
            <person name="Arai W."/>
            <person name="Tsubouchi T."/>
            <person name="Morono Y."/>
            <person name="Uchiyama I."/>
            <person name="Ito T."/>
            <person name="Fujiyama A."/>
            <person name="Inagaki F."/>
            <person name="Takami H."/>
        </authorList>
    </citation>
    <scope>NUCLEOTIDE SEQUENCE</scope>
    <source>
        <strain evidence="1">Expedition CK06-06</strain>
    </source>
</reference>
<gene>
    <name evidence="1" type="ORF">S12H4_11891</name>
</gene>
<comment type="caution">
    <text evidence="1">The sequence shown here is derived from an EMBL/GenBank/DDBJ whole genome shotgun (WGS) entry which is preliminary data.</text>
</comment>
<organism evidence="1">
    <name type="scientific">marine sediment metagenome</name>
    <dbReference type="NCBI Taxonomy" id="412755"/>
    <lineage>
        <taxon>unclassified sequences</taxon>
        <taxon>metagenomes</taxon>
        <taxon>ecological metagenomes</taxon>
    </lineage>
</organism>
<evidence type="ECO:0000313" key="1">
    <source>
        <dbReference type="EMBL" id="GAI79714.1"/>
    </source>
</evidence>
<accession>X1TI38</accession>